<dbReference type="PIRSF" id="PIRSF000538">
    <property type="entry name" value="GlpK"/>
    <property type="match status" value="1"/>
</dbReference>
<evidence type="ECO:0000256" key="6">
    <source>
        <dbReference type="ARBA" id="ARBA00022840"/>
    </source>
</evidence>
<dbReference type="InterPro" id="IPR000577">
    <property type="entry name" value="Carb_kinase_FGGY"/>
</dbReference>
<dbReference type="InterPro" id="IPR018485">
    <property type="entry name" value="FGGY_C"/>
</dbReference>
<feature type="binding site" evidence="7">
    <location>
        <position position="83"/>
    </location>
    <ligand>
        <name>glycerol</name>
        <dbReference type="ChEBI" id="CHEBI:17754"/>
    </ligand>
</feature>
<keyword evidence="12" id="KW-1185">Reference proteome</keyword>
<dbReference type="EMBL" id="JASVWF010000010">
    <property type="protein sequence ID" value="MDL5160287.1"/>
    <property type="molecule type" value="Genomic_DNA"/>
</dbReference>
<evidence type="ECO:0000256" key="2">
    <source>
        <dbReference type="ARBA" id="ARBA00022679"/>
    </source>
</evidence>
<sequence length="500" mass="54236">MTQYVAAIDQGTTSTRCMIFDHSGRVVAVDQLEHQQIFPRAGWVEHDAAEIWGNTRQVCGGALARADLDASSIAAVGITNQRETTVVWDRATGEPIHNAIVWQDTRTQAICDELGALGGGAERYRAKTGLPLATYFAGPKARWILDNVEGARERAERGELAFGTMDTWVLWNATGGIEGGLHVTDPTNASRTLLMNIDTLQWDPELCEEIGVPMSMLPEIRSSSETYGPIRARGTFRDVPVAGILGDQQAATFGQACLEVGEAKNTYGTGNFVLLNTGTEKVESKNGLLTTVCYKIGDQPQVYALEGSIAVTGSLVQWLRDNLGLISSAPEVEDLAKSVDDNGGAYIVPAFSGLFAPYWRADARGVVVGLTRYVNKGHIARAVLEATAFQTREVIDAMNADSGVPLTTLKVDGGMVGNEVLMQFQADLLGVEVVRPVVSETTALGAAYAAGLAVGFWSSEQDIRDNWAQDKVWEPSMDPAERDRLYEEWKKAVTRTFDWA</sequence>
<dbReference type="PANTHER" id="PTHR10196:SF69">
    <property type="entry name" value="GLYCEROL KINASE"/>
    <property type="match status" value="1"/>
</dbReference>
<feature type="binding site" evidence="7">
    <location>
        <position position="313"/>
    </location>
    <ligand>
        <name>ATP</name>
        <dbReference type="ChEBI" id="CHEBI:30616"/>
    </ligand>
</feature>
<dbReference type="PANTHER" id="PTHR10196">
    <property type="entry name" value="SUGAR KINASE"/>
    <property type="match status" value="1"/>
</dbReference>
<feature type="binding site" evidence="7">
    <location>
        <position position="135"/>
    </location>
    <ligand>
        <name>sn-glycerol 3-phosphate</name>
        <dbReference type="ChEBI" id="CHEBI:57597"/>
    </ligand>
</feature>
<gene>
    <name evidence="7 11" type="primary">glpK</name>
    <name evidence="11" type="ORF">QRT03_30265</name>
</gene>
<feature type="binding site" evidence="7">
    <location>
        <position position="269"/>
    </location>
    <ligand>
        <name>ADP</name>
        <dbReference type="ChEBI" id="CHEBI:456216"/>
    </ligand>
</feature>
<feature type="binding site" evidence="7">
    <location>
        <position position="313"/>
    </location>
    <ligand>
        <name>ADP</name>
        <dbReference type="ChEBI" id="CHEBI:456216"/>
    </ligand>
</feature>
<organism evidence="11 12">
    <name type="scientific">Actinomycetospora termitidis</name>
    <dbReference type="NCBI Taxonomy" id="3053470"/>
    <lineage>
        <taxon>Bacteria</taxon>
        <taxon>Bacillati</taxon>
        <taxon>Actinomycetota</taxon>
        <taxon>Actinomycetes</taxon>
        <taxon>Pseudonocardiales</taxon>
        <taxon>Pseudonocardiaceae</taxon>
        <taxon>Actinomycetospora</taxon>
    </lineage>
</organism>
<feature type="binding site" evidence="7">
    <location>
        <position position="248"/>
    </location>
    <ligand>
        <name>glycerol</name>
        <dbReference type="ChEBI" id="CHEBI:17754"/>
    </ligand>
</feature>
<dbReference type="Proteomes" id="UP001231924">
    <property type="component" value="Unassembled WGS sequence"/>
</dbReference>
<comment type="similarity">
    <text evidence="1 7 8">Belongs to the FGGY kinase family.</text>
</comment>
<reference evidence="11 12" key="1">
    <citation type="submission" date="2023-06" db="EMBL/GenBank/DDBJ databases">
        <title>Actinomycetospora Odt1-22.</title>
        <authorList>
            <person name="Supong K."/>
        </authorList>
    </citation>
    <scope>NUCLEOTIDE SEQUENCE [LARGE SCALE GENOMIC DNA]</scope>
    <source>
        <strain evidence="11 12">Odt1-22</strain>
    </source>
</reference>
<evidence type="ECO:0000313" key="12">
    <source>
        <dbReference type="Proteomes" id="UP001231924"/>
    </source>
</evidence>
<dbReference type="GO" id="GO:0004370">
    <property type="term" value="F:glycerol kinase activity"/>
    <property type="evidence" value="ECO:0007669"/>
    <property type="project" value="UniProtKB-EC"/>
</dbReference>
<feature type="binding site" evidence="7">
    <location>
        <position position="14"/>
    </location>
    <ligand>
        <name>ATP</name>
        <dbReference type="ChEBI" id="CHEBI:30616"/>
    </ligand>
</feature>
<feature type="binding site" evidence="7">
    <location>
        <position position="135"/>
    </location>
    <ligand>
        <name>glycerol</name>
        <dbReference type="ChEBI" id="CHEBI:17754"/>
    </ligand>
</feature>
<evidence type="ECO:0000313" key="11">
    <source>
        <dbReference type="EMBL" id="MDL5160287.1"/>
    </source>
</evidence>
<feature type="binding site" evidence="7">
    <location>
        <position position="13"/>
    </location>
    <ligand>
        <name>ATP</name>
        <dbReference type="ChEBI" id="CHEBI:30616"/>
    </ligand>
</feature>
<feature type="binding site" evidence="7">
    <location>
        <position position="12"/>
    </location>
    <ligand>
        <name>sn-glycerol 3-phosphate</name>
        <dbReference type="ChEBI" id="CHEBI:57597"/>
    </ligand>
</feature>
<feature type="binding site" evidence="7">
    <location>
        <position position="82"/>
    </location>
    <ligand>
        <name>glycerol</name>
        <dbReference type="ChEBI" id="CHEBI:17754"/>
    </ligand>
</feature>
<name>A0ABT7MJX5_9PSEU</name>
<evidence type="ECO:0000256" key="1">
    <source>
        <dbReference type="ARBA" id="ARBA00009156"/>
    </source>
</evidence>
<feature type="binding site" evidence="7">
    <location>
        <position position="82"/>
    </location>
    <ligand>
        <name>sn-glycerol 3-phosphate</name>
        <dbReference type="ChEBI" id="CHEBI:57597"/>
    </ligand>
</feature>
<evidence type="ECO:0000259" key="9">
    <source>
        <dbReference type="Pfam" id="PF00370"/>
    </source>
</evidence>
<keyword evidence="4 7" id="KW-0418">Kinase</keyword>
<feature type="binding site" evidence="7">
    <location>
        <position position="247"/>
    </location>
    <ligand>
        <name>sn-glycerol 3-phosphate</name>
        <dbReference type="ChEBI" id="CHEBI:57597"/>
    </ligand>
</feature>
<dbReference type="InterPro" id="IPR018483">
    <property type="entry name" value="Carb_kinase_FGGY_CS"/>
</dbReference>
<dbReference type="PROSITE" id="PS00445">
    <property type="entry name" value="FGGY_KINASES_2"/>
    <property type="match status" value="1"/>
</dbReference>
<comment type="activity regulation">
    <text evidence="7">Inhibited by fructose 1,6-bisphosphate (FBP).</text>
</comment>
<evidence type="ECO:0000256" key="4">
    <source>
        <dbReference type="ARBA" id="ARBA00022777"/>
    </source>
</evidence>
<dbReference type="InterPro" id="IPR005999">
    <property type="entry name" value="Glycerol_kin"/>
</dbReference>
<dbReference type="HAMAP" id="MF_00186">
    <property type="entry name" value="Glycerol_kin"/>
    <property type="match status" value="1"/>
</dbReference>
<dbReference type="Pfam" id="PF02782">
    <property type="entry name" value="FGGY_C"/>
    <property type="match status" value="1"/>
</dbReference>
<dbReference type="InterPro" id="IPR018484">
    <property type="entry name" value="FGGY_N"/>
</dbReference>
<comment type="caution">
    <text evidence="11">The sequence shown here is derived from an EMBL/GenBank/DDBJ whole genome shotgun (WGS) entry which is preliminary data.</text>
</comment>
<feature type="domain" description="Carbohydrate kinase FGGY N-terminal" evidence="9">
    <location>
        <begin position="4"/>
        <end position="254"/>
    </location>
</feature>
<evidence type="ECO:0000256" key="7">
    <source>
        <dbReference type="HAMAP-Rule" id="MF_00186"/>
    </source>
</evidence>
<feature type="binding site" evidence="7">
    <location>
        <position position="12"/>
    </location>
    <ligand>
        <name>ATP</name>
        <dbReference type="ChEBI" id="CHEBI:30616"/>
    </ligand>
</feature>
<comment type="function">
    <text evidence="7">Key enzyme in the regulation of glycerol uptake and metabolism. Catalyzes the phosphorylation of glycerol to yield sn-glycerol 3-phosphate.</text>
</comment>
<feature type="domain" description="Carbohydrate kinase FGGY C-terminal" evidence="10">
    <location>
        <begin position="264"/>
        <end position="453"/>
    </location>
</feature>
<keyword evidence="6 7" id="KW-0067">ATP-binding</keyword>
<comment type="catalytic activity">
    <reaction evidence="7">
        <text>glycerol + ATP = sn-glycerol 3-phosphate + ADP + H(+)</text>
        <dbReference type="Rhea" id="RHEA:21644"/>
        <dbReference type="ChEBI" id="CHEBI:15378"/>
        <dbReference type="ChEBI" id="CHEBI:17754"/>
        <dbReference type="ChEBI" id="CHEBI:30616"/>
        <dbReference type="ChEBI" id="CHEBI:57597"/>
        <dbReference type="ChEBI" id="CHEBI:456216"/>
        <dbReference type="EC" id="2.7.1.30"/>
    </reaction>
</comment>
<accession>A0ABT7MJX5</accession>
<dbReference type="Pfam" id="PF00370">
    <property type="entry name" value="FGGY_N"/>
    <property type="match status" value="1"/>
</dbReference>
<keyword evidence="5 7" id="KW-0319">Glycerol metabolism</keyword>
<feature type="binding site" evidence="7">
    <location>
        <position position="269"/>
    </location>
    <ligand>
        <name>ATP</name>
        <dbReference type="ChEBI" id="CHEBI:30616"/>
    </ligand>
</feature>
<feature type="binding site" evidence="7">
    <location>
        <position position="414"/>
    </location>
    <ligand>
        <name>ATP</name>
        <dbReference type="ChEBI" id="CHEBI:30616"/>
    </ligand>
</feature>
<feature type="binding site" evidence="7">
    <location>
        <position position="247"/>
    </location>
    <ligand>
        <name>glycerol</name>
        <dbReference type="ChEBI" id="CHEBI:17754"/>
    </ligand>
</feature>
<feature type="binding site" evidence="7">
    <location>
        <position position="83"/>
    </location>
    <ligand>
        <name>sn-glycerol 3-phosphate</name>
        <dbReference type="ChEBI" id="CHEBI:57597"/>
    </ligand>
</feature>
<dbReference type="EC" id="2.7.1.30" evidence="7"/>
<dbReference type="InterPro" id="IPR043129">
    <property type="entry name" value="ATPase_NBD"/>
</dbReference>
<dbReference type="Gene3D" id="3.30.420.40">
    <property type="match status" value="2"/>
</dbReference>
<dbReference type="SUPFAM" id="SSF53067">
    <property type="entry name" value="Actin-like ATPase domain"/>
    <property type="match status" value="2"/>
</dbReference>
<proteinExistence type="inferred from homology"/>
<feature type="binding site" evidence="7">
    <location>
        <position position="12"/>
    </location>
    <ligand>
        <name>ADP</name>
        <dbReference type="ChEBI" id="CHEBI:456216"/>
    </ligand>
</feature>
<feature type="binding site" evidence="7">
    <location>
        <position position="418"/>
    </location>
    <ligand>
        <name>ADP</name>
        <dbReference type="ChEBI" id="CHEBI:456216"/>
    </ligand>
</feature>
<evidence type="ECO:0000256" key="8">
    <source>
        <dbReference type="RuleBase" id="RU003733"/>
    </source>
</evidence>
<protein>
    <recommendedName>
        <fullName evidence="7">Glycerol kinase</fullName>
        <ecNumber evidence="7">2.7.1.30</ecNumber>
    </recommendedName>
    <alternativeName>
        <fullName evidence="7">ATP:glycerol 3-phosphotransferase</fullName>
    </alternativeName>
    <alternativeName>
        <fullName evidence="7">Glycerokinase</fullName>
        <shortName evidence="7">GK</shortName>
    </alternativeName>
</protein>
<dbReference type="NCBIfam" id="NF000756">
    <property type="entry name" value="PRK00047.1"/>
    <property type="match status" value="1"/>
</dbReference>
<evidence type="ECO:0000256" key="3">
    <source>
        <dbReference type="ARBA" id="ARBA00022741"/>
    </source>
</evidence>
<feature type="binding site" evidence="7">
    <location>
        <position position="414"/>
    </location>
    <ligand>
        <name>ADP</name>
        <dbReference type="ChEBI" id="CHEBI:456216"/>
    </ligand>
</feature>
<dbReference type="RefSeq" id="WP_286056894.1">
    <property type="nucleotide sequence ID" value="NZ_JASVWF010000010.1"/>
</dbReference>
<dbReference type="CDD" id="cd07769">
    <property type="entry name" value="ASKHA_NBD_FGGY_GK"/>
    <property type="match status" value="1"/>
</dbReference>
<comment type="pathway">
    <text evidence="7">Polyol metabolism; glycerol degradation via glycerol kinase pathway; sn-glycerol 3-phosphate from glycerol: step 1/1.</text>
</comment>
<keyword evidence="2 7" id="KW-0808">Transferase</keyword>
<keyword evidence="3 7" id="KW-0547">Nucleotide-binding</keyword>
<evidence type="ECO:0000256" key="5">
    <source>
        <dbReference type="ARBA" id="ARBA00022798"/>
    </source>
</evidence>
<evidence type="ECO:0000259" key="10">
    <source>
        <dbReference type="Pfam" id="PF02782"/>
    </source>
</evidence>
<feature type="binding site" evidence="7">
    <location>
        <position position="317"/>
    </location>
    <ligand>
        <name>ATP</name>
        <dbReference type="ChEBI" id="CHEBI:30616"/>
    </ligand>
</feature>
<feature type="binding site" evidence="7">
    <location>
        <position position="16"/>
    </location>
    <ligand>
        <name>ADP</name>
        <dbReference type="ChEBI" id="CHEBI:456216"/>
    </ligand>
</feature>
<dbReference type="NCBIfam" id="TIGR01311">
    <property type="entry name" value="glycerol_kin"/>
    <property type="match status" value="1"/>
</dbReference>